<reference evidence="1 2" key="1">
    <citation type="submission" date="2021-07" db="EMBL/GenBank/DDBJ databases">
        <authorList>
            <person name="Palmer J.M."/>
        </authorList>
    </citation>
    <scope>NUCLEOTIDE SEQUENCE [LARGE SCALE GENOMIC DNA]</scope>
    <source>
        <strain evidence="1 2">AT_MEX2019</strain>
        <tissue evidence="1">Muscle</tissue>
    </source>
</reference>
<dbReference type="EMBL" id="JAHUTI010005751">
    <property type="protein sequence ID" value="MED6234233.1"/>
    <property type="molecule type" value="Genomic_DNA"/>
</dbReference>
<protein>
    <submittedName>
        <fullName evidence="1">Uncharacterized protein</fullName>
    </submittedName>
</protein>
<accession>A0ABU7A8S8</accession>
<comment type="caution">
    <text evidence="1">The sequence shown here is derived from an EMBL/GenBank/DDBJ whole genome shotgun (WGS) entry which is preliminary data.</text>
</comment>
<gene>
    <name evidence="1" type="ORF">ATANTOWER_025069</name>
</gene>
<name>A0ABU7A8S8_9TELE</name>
<evidence type="ECO:0000313" key="1">
    <source>
        <dbReference type="EMBL" id="MED6234233.1"/>
    </source>
</evidence>
<keyword evidence="2" id="KW-1185">Reference proteome</keyword>
<sequence>MPIFLGFNGFLSGEKTLRHDPPLEFSSPLRLFGSGGRPSIQAIPPSVPFADLPFMFPSVTGWYLTLIINGKLLNPTNTVRTQPSPGPNIPSNSRVFLCPRRTVTLR</sequence>
<proteinExistence type="predicted"/>
<evidence type="ECO:0000313" key="2">
    <source>
        <dbReference type="Proteomes" id="UP001345963"/>
    </source>
</evidence>
<organism evidence="1 2">
    <name type="scientific">Ataeniobius toweri</name>
    <dbReference type="NCBI Taxonomy" id="208326"/>
    <lineage>
        <taxon>Eukaryota</taxon>
        <taxon>Metazoa</taxon>
        <taxon>Chordata</taxon>
        <taxon>Craniata</taxon>
        <taxon>Vertebrata</taxon>
        <taxon>Euteleostomi</taxon>
        <taxon>Actinopterygii</taxon>
        <taxon>Neopterygii</taxon>
        <taxon>Teleostei</taxon>
        <taxon>Neoteleostei</taxon>
        <taxon>Acanthomorphata</taxon>
        <taxon>Ovalentaria</taxon>
        <taxon>Atherinomorphae</taxon>
        <taxon>Cyprinodontiformes</taxon>
        <taxon>Goodeidae</taxon>
        <taxon>Ataeniobius</taxon>
    </lineage>
</organism>
<dbReference type="Proteomes" id="UP001345963">
    <property type="component" value="Unassembled WGS sequence"/>
</dbReference>